<dbReference type="PANTHER" id="PTHR33273:SF4">
    <property type="entry name" value="ENDONUCLEASE_EXONUCLEASE_PHOSPHATASE DOMAIN-CONTAINING PROTEIN"/>
    <property type="match status" value="1"/>
</dbReference>
<organism evidence="2">
    <name type="scientific">Rhipicephalus microplus</name>
    <name type="common">Cattle tick</name>
    <name type="synonym">Boophilus microplus</name>
    <dbReference type="NCBI Taxonomy" id="6941"/>
    <lineage>
        <taxon>Eukaryota</taxon>
        <taxon>Metazoa</taxon>
        <taxon>Ecdysozoa</taxon>
        <taxon>Arthropoda</taxon>
        <taxon>Chelicerata</taxon>
        <taxon>Arachnida</taxon>
        <taxon>Acari</taxon>
        <taxon>Parasitiformes</taxon>
        <taxon>Ixodida</taxon>
        <taxon>Ixodoidea</taxon>
        <taxon>Ixodidae</taxon>
        <taxon>Rhipicephalinae</taxon>
        <taxon>Rhipicephalus</taxon>
        <taxon>Boophilus</taxon>
    </lineage>
</organism>
<dbReference type="PANTHER" id="PTHR33273">
    <property type="entry name" value="DOMAIN-CONTAINING PROTEIN, PUTATIVE-RELATED"/>
    <property type="match status" value="1"/>
</dbReference>
<dbReference type="InterPro" id="IPR036691">
    <property type="entry name" value="Endo/exonu/phosph_ase_sf"/>
</dbReference>
<name>A0A6G5AC78_RHIMP</name>
<evidence type="ECO:0000313" key="2">
    <source>
        <dbReference type="EMBL" id="NIE47770.1"/>
    </source>
</evidence>
<reference evidence="2" key="1">
    <citation type="submission" date="2020-03" db="EMBL/GenBank/DDBJ databases">
        <title>A transcriptome and proteome of the tick Rhipicephalus microplus shaped by the genetic composition of its hosts and developmental stage.</title>
        <authorList>
            <person name="Garcia G.R."/>
            <person name="Ribeiro J.M.C."/>
            <person name="Maruyama S.R."/>
            <person name="Gardinasse L.G."/>
            <person name="Nelson K."/>
            <person name="Ferreira B.R."/>
            <person name="Andrade T.G."/>
            <person name="Santos I.K.F.M."/>
        </authorList>
    </citation>
    <scope>NUCLEOTIDE SEQUENCE</scope>
    <source>
        <strain evidence="2">NSGR</strain>
        <tissue evidence="2">Salivary glands</tissue>
    </source>
</reference>
<dbReference type="InterPro" id="IPR005135">
    <property type="entry name" value="Endo/exonuclease/phosphatase"/>
</dbReference>
<dbReference type="Pfam" id="PF14529">
    <property type="entry name" value="Exo_endo_phos_2"/>
    <property type="match status" value="1"/>
</dbReference>
<sequence>MAHQPLSFREEVKKATIFQWNARGLKSRIAGFRRFVSTNMFPIIVICEPNLSSAIRLSGYESFMSACYSGNSKVLLFIRRDLTYILRPVPPDNDNQYICLTVKKRGLTVTVVGAYLSPSSRFDHRRLGHILSSTPGPWVIIGDFNAHHTLWGSPKISAKGRSLITFASDNELCLLNDGSPTFLRGPGYSSCLDLAFVSRGLVRCAGWMRT</sequence>
<evidence type="ECO:0000259" key="1">
    <source>
        <dbReference type="Pfam" id="PF14529"/>
    </source>
</evidence>
<protein>
    <submittedName>
        <fullName evidence="2">Putative tick transposon</fullName>
    </submittedName>
</protein>
<dbReference type="GO" id="GO:0003824">
    <property type="term" value="F:catalytic activity"/>
    <property type="evidence" value="ECO:0007669"/>
    <property type="project" value="InterPro"/>
</dbReference>
<dbReference type="AlphaFoldDB" id="A0A6G5AC78"/>
<proteinExistence type="predicted"/>
<accession>A0A6G5AC78</accession>
<dbReference type="SUPFAM" id="SSF56219">
    <property type="entry name" value="DNase I-like"/>
    <property type="match status" value="1"/>
</dbReference>
<feature type="domain" description="Endonuclease/exonuclease/phosphatase" evidence="1">
    <location>
        <begin position="110"/>
        <end position="203"/>
    </location>
</feature>
<dbReference type="Gene3D" id="3.60.10.10">
    <property type="entry name" value="Endonuclease/exonuclease/phosphatase"/>
    <property type="match status" value="1"/>
</dbReference>
<dbReference type="EMBL" id="GIKN01005497">
    <property type="protein sequence ID" value="NIE47770.1"/>
    <property type="molecule type" value="Transcribed_RNA"/>
</dbReference>